<evidence type="ECO:0000313" key="2">
    <source>
        <dbReference type="EMBL" id="KAF2456176.1"/>
    </source>
</evidence>
<dbReference type="EMBL" id="MU001684">
    <property type="protein sequence ID" value="KAF2456176.1"/>
    <property type="molecule type" value="Genomic_DNA"/>
</dbReference>
<name>A0A6A6NWR3_9PEZI</name>
<feature type="region of interest" description="Disordered" evidence="1">
    <location>
        <begin position="1"/>
        <end position="51"/>
    </location>
</feature>
<sequence length="219" mass="24559">MRSRSRYHAARMARRSDNQWPHSAKSCRTKKLISSSERQAEPHRSREKSSRLMLNAGVCPSALPLPRRPIRHSRRFAQTSAKTDVYIRTLPSFNLFLDFSPLHHSGCFSLASPYPFPPLWAPLPQHSTNQHASNSPVCQGDSTRHPDKPSPPRSPSLSPPHRRIPTTGQATVDVSPERSNVSRPGACTWKCSAGRLERLNFADGPTSLRLRHCHGPRTP</sequence>
<organism evidence="2 3">
    <name type="scientific">Lineolata rhizophorae</name>
    <dbReference type="NCBI Taxonomy" id="578093"/>
    <lineage>
        <taxon>Eukaryota</taxon>
        <taxon>Fungi</taxon>
        <taxon>Dikarya</taxon>
        <taxon>Ascomycota</taxon>
        <taxon>Pezizomycotina</taxon>
        <taxon>Dothideomycetes</taxon>
        <taxon>Dothideomycetes incertae sedis</taxon>
        <taxon>Lineolatales</taxon>
        <taxon>Lineolataceae</taxon>
        <taxon>Lineolata</taxon>
    </lineage>
</organism>
<dbReference type="Proteomes" id="UP000799766">
    <property type="component" value="Unassembled WGS sequence"/>
</dbReference>
<feature type="compositionally biased region" description="Basic and acidic residues" evidence="1">
    <location>
        <begin position="38"/>
        <end position="50"/>
    </location>
</feature>
<feature type="compositionally biased region" description="Basic residues" evidence="1">
    <location>
        <begin position="1"/>
        <end position="13"/>
    </location>
</feature>
<protein>
    <submittedName>
        <fullName evidence="2">Uncharacterized protein</fullName>
    </submittedName>
</protein>
<feature type="region of interest" description="Disordered" evidence="1">
    <location>
        <begin position="125"/>
        <end position="183"/>
    </location>
</feature>
<evidence type="ECO:0000313" key="3">
    <source>
        <dbReference type="Proteomes" id="UP000799766"/>
    </source>
</evidence>
<dbReference type="AlphaFoldDB" id="A0A6A6NWR3"/>
<feature type="compositionally biased region" description="Polar residues" evidence="1">
    <location>
        <begin position="166"/>
        <end position="182"/>
    </location>
</feature>
<keyword evidence="3" id="KW-1185">Reference proteome</keyword>
<feature type="compositionally biased region" description="Polar residues" evidence="1">
    <location>
        <begin position="125"/>
        <end position="141"/>
    </location>
</feature>
<reference evidence="2" key="1">
    <citation type="journal article" date="2020" name="Stud. Mycol.">
        <title>101 Dothideomycetes genomes: a test case for predicting lifestyles and emergence of pathogens.</title>
        <authorList>
            <person name="Haridas S."/>
            <person name="Albert R."/>
            <person name="Binder M."/>
            <person name="Bloem J."/>
            <person name="Labutti K."/>
            <person name="Salamov A."/>
            <person name="Andreopoulos B."/>
            <person name="Baker S."/>
            <person name="Barry K."/>
            <person name="Bills G."/>
            <person name="Bluhm B."/>
            <person name="Cannon C."/>
            <person name="Castanera R."/>
            <person name="Culley D."/>
            <person name="Daum C."/>
            <person name="Ezra D."/>
            <person name="Gonzalez J."/>
            <person name="Henrissat B."/>
            <person name="Kuo A."/>
            <person name="Liang C."/>
            <person name="Lipzen A."/>
            <person name="Lutzoni F."/>
            <person name="Magnuson J."/>
            <person name="Mondo S."/>
            <person name="Nolan M."/>
            <person name="Ohm R."/>
            <person name="Pangilinan J."/>
            <person name="Park H.-J."/>
            <person name="Ramirez L."/>
            <person name="Alfaro M."/>
            <person name="Sun H."/>
            <person name="Tritt A."/>
            <person name="Yoshinaga Y."/>
            <person name="Zwiers L.-H."/>
            <person name="Turgeon B."/>
            <person name="Goodwin S."/>
            <person name="Spatafora J."/>
            <person name="Crous P."/>
            <person name="Grigoriev I."/>
        </authorList>
    </citation>
    <scope>NUCLEOTIDE SEQUENCE</scope>
    <source>
        <strain evidence="2">ATCC 16933</strain>
    </source>
</reference>
<gene>
    <name evidence="2" type="ORF">BDY21DRAFT_348135</name>
</gene>
<accession>A0A6A6NWR3</accession>
<evidence type="ECO:0000256" key="1">
    <source>
        <dbReference type="SAM" id="MobiDB-lite"/>
    </source>
</evidence>
<proteinExistence type="predicted"/>